<evidence type="ECO:0000313" key="3">
    <source>
        <dbReference type="Proteomes" id="UP000325755"/>
    </source>
</evidence>
<accession>A0A5Q0BN36</accession>
<dbReference type="OrthoDB" id="5570466at2"/>
<dbReference type="RefSeq" id="WP_153250525.1">
    <property type="nucleotide sequence ID" value="NZ_CP044205.1"/>
</dbReference>
<feature type="region of interest" description="Disordered" evidence="1">
    <location>
        <begin position="1"/>
        <end position="28"/>
    </location>
</feature>
<evidence type="ECO:0000313" key="2">
    <source>
        <dbReference type="EMBL" id="QFY44562.1"/>
    </source>
</evidence>
<organism evidence="2 3">
    <name type="scientific">Candidatus Methylospira mobilis</name>
    <dbReference type="NCBI Taxonomy" id="1808979"/>
    <lineage>
        <taxon>Bacteria</taxon>
        <taxon>Pseudomonadati</taxon>
        <taxon>Pseudomonadota</taxon>
        <taxon>Gammaproteobacteria</taxon>
        <taxon>Methylococcales</taxon>
        <taxon>Methylococcaceae</taxon>
        <taxon>Candidatus Methylospira</taxon>
    </lineage>
</organism>
<protein>
    <submittedName>
        <fullName evidence="2">Uncharacterized protein</fullName>
    </submittedName>
</protein>
<dbReference type="EMBL" id="CP044205">
    <property type="protein sequence ID" value="QFY44562.1"/>
    <property type="molecule type" value="Genomic_DNA"/>
</dbReference>
<dbReference type="AlphaFoldDB" id="A0A5Q0BN36"/>
<dbReference type="KEGG" id="mmob:F6R98_19620"/>
<sequence>MRLEHASPEPSLKAGLNGTQPANEADGNEPAFPSALYFQVHFEYIEKLLGEAKLCLEALTQQVAESRMKSDTGCVDKIEHRFFEQPATLALQCKGKRRKSSRKTSKPVVAGIDTALPKA</sequence>
<proteinExistence type="predicted"/>
<feature type="region of interest" description="Disordered" evidence="1">
    <location>
        <begin position="94"/>
        <end position="119"/>
    </location>
</feature>
<dbReference type="Proteomes" id="UP000325755">
    <property type="component" value="Chromosome"/>
</dbReference>
<dbReference type="InParanoid" id="A0A5Q0BN36"/>
<gene>
    <name evidence="2" type="ORF">F6R98_19620</name>
</gene>
<feature type="compositionally biased region" description="Basic residues" evidence="1">
    <location>
        <begin position="94"/>
        <end position="105"/>
    </location>
</feature>
<reference evidence="2 3" key="1">
    <citation type="submission" date="2019-09" db="EMBL/GenBank/DDBJ databases">
        <title>Ecophysiology of the spiral-shaped methanotroph Methylospira mobilis as revealed by the complete genome sequence.</title>
        <authorList>
            <person name="Oshkin I.Y."/>
            <person name="Dedysh S.N."/>
            <person name="Miroshnikov K."/>
            <person name="Danilova O.V."/>
            <person name="Hakobyan A."/>
            <person name="Liesack W."/>
        </authorList>
    </citation>
    <scope>NUCLEOTIDE SEQUENCE [LARGE SCALE GENOMIC DNA]</scope>
    <source>
        <strain evidence="2 3">Shm1</strain>
    </source>
</reference>
<evidence type="ECO:0000256" key="1">
    <source>
        <dbReference type="SAM" id="MobiDB-lite"/>
    </source>
</evidence>
<name>A0A5Q0BN36_9GAMM</name>
<keyword evidence="3" id="KW-1185">Reference proteome</keyword>